<dbReference type="InterPro" id="IPR006016">
    <property type="entry name" value="UspA"/>
</dbReference>
<dbReference type="SUPFAM" id="SSF52402">
    <property type="entry name" value="Adenine nucleotide alpha hydrolases-like"/>
    <property type="match status" value="2"/>
</dbReference>
<feature type="domain" description="UspA" evidence="2">
    <location>
        <begin position="167"/>
        <end position="290"/>
    </location>
</feature>
<organism evidence="3 4">
    <name type="scientific">Magnetospirillum aberrantis SpK</name>
    <dbReference type="NCBI Taxonomy" id="908842"/>
    <lineage>
        <taxon>Bacteria</taxon>
        <taxon>Pseudomonadati</taxon>
        <taxon>Pseudomonadota</taxon>
        <taxon>Alphaproteobacteria</taxon>
        <taxon>Rhodospirillales</taxon>
        <taxon>Rhodospirillaceae</taxon>
        <taxon>Magnetospirillum</taxon>
    </lineage>
</organism>
<dbReference type="PANTHER" id="PTHR46268:SF15">
    <property type="entry name" value="UNIVERSAL STRESS PROTEIN HP_0031"/>
    <property type="match status" value="1"/>
</dbReference>
<reference evidence="3 4" key="1">
    <citation type="submission" date="2020-02" db="EMBL/GenBank/DDBJ databases">
        <authorList>
            <person name="Dziuba M."/>
            <person name="Kuznetsov B."/>
            <person name="Mardanov A."/>
            <person name="Ravin N."/>
            <person name="Grouzdev D."/>
        </authorList>
    </citation>
    <scope>NUCLEOTIDE SEQUENCE [LARGE SCALE GENOMIC DNA]</scope>
    <source>
        <strain evidence="3 4">SpK</strain>
    </source>
</reference>
<gene>
    <name evidence="3" type="ORF">G4223_10655</name>
</gene>
<dbReference type="EMBL" id="JAAIYP010000037">
    <property type="protein sequence ID" value="NFV80569.1"/>
    <property type="molecule type" value="Genomic_DNA"/>
</dbReference>
<dbReference type="PANTHER" id="PTHR46268">
    <property type="entry name" value="STRESS RESPONSE PROTEIN NHAX"/>
    <property type="match status" value="1"/>
</dbReference>
<evidence type="ECO:0000313" key="4">
    <source>
        <dbReference type="Proteomes" id="UP000480684"/>
    </source>
</evidence>
<dbReference type="InterPro" id="IPR006015">
    <property type="entry name" value="Universal_stress_UspA"/>
</dbReference>
<evidence type="ECO:0000259" key="2">
    <source>
        <dbReference type="Pfam" id="PF00582"/>
    </source>
</evidence>
<evidence type="ECO:0000313" key="3">
    <source>
        <dbReference type="EMBL" id="NFV80569.1"/>
    </source>
</evidence>
<protein>
    <submittedName>
        <fullName evidence="3">Universal stress protein</fullName>
    </submittedName>
</protein>
<dbReference type="Pfam" id="PF00582">
    <property type="entry name" value="Usp"/>
    <property type="match status" value="1"/>
</dbReference>
<comment type="caution">
    <text evidence="3">The sequence shown here is derived from an EMBL/GenBank/DDBJ whole genome shotgun (WGS) entry which is preliminary data.</text>
</comment>
<comment type="similarity">
    <text evidence="1">Belongs to the universal stress protein A family.</text>
</comment>
<name>A0A7C9UWA0_9PROT</name>
<accession>A0A7C9UWA0</accession>
<dbReference type="PRINTS" id="PR01438">
    <property type="entry name" value="UNVRSLSTRESS"/>
</dbReference>
<dbReference type="AlphaFoldDB" id="A0A7C9UWA0"/>
<keyword evidence="4" id="KW-1185">Reference proteome</keyword>
<proteinExistence type="inferred from homology"/>
<dbReference type="Gene3D" id="3.40.50.12370">
    <property type="match status" value="1"/>
</dbReference>
<dbReference type="CDD" id="cd00293">
    <property type="entry name" value="USP-like"/>
    <property type="match status" value="1"/>
</dbReference>
<sequence>MTEFKTALVPLSESEGADASLDAAFGLAATFGTHVLGLHVRSDPTTAVPLVGEGMSGGMVEEMMTMAERQAAERADKVRAAFDAACTRHAIPRADTPVEGPSAAWLDITGREEEAIAWRGRLADLVIMGRPADGLDPAALLNLNAALMESGKPLLLTPPTPPAALGRRVAIAWNGSAEAGRAVAAALPLLRRAEAVTILTATESGSQSAPLAPPPASELASYLSWHGIAAATQVVPAGANAGVVLLEQCAGLGADLLVMGAYTHSRLRQLILGGVTRHVLGHAPIPLFLCH</sequence>
<dbReference type="RefSeq" id="WP_163679034.1">
    <property type="nucleotide sequence ID" value="NZ_JAAIYP010000037.1"/>
</dbReference>
<evidence type="ECO:0000256" key="1">
    <source>
        <dbReference type="ARBA" id="ARBA00008791"/>
    </source>
</evidence>
<dbReference type="Proteomes" id="UP000480684">
    <property type="component" value="Unassembled WGS sequence"/>
</dbReference>